<dbReference type="AlphaFoldDB" id="H2Y6U2"/>
<dbReference type="HOGENOM" id="CLU_3263014_0_0_1"/>
<organism evidence="2 3">
    <name type="scientific">Ciona savignyi</name>
    <name type="common">Pacific transparent sea squirt</name>
    <dbReference type="NCBI Taxonomy" id="51511"/>
    <lineage>
        <taxon>Eukaryota</taxon>
        <taxon>Metazoa</taxon>
        <taxon>Chordata</taxon>
        <taxon>Tunicata</taxon>
        <taxon>Ascidiacea</taxon>
        <taxon>Phlebobranchia</taxon>
        <taxon>Cionidae</taxon>
        <taxon>Ciona</taxon>
    </lineage>
</organism>
<sequence length="42" mass="4960">MNYDDKVKRMDLKGNCSFKVAFRTTFLHIYIGSFGCLHFNIK</sequence>
<dbReference type="Ensembl" id="ENSCSAVT00000001051.1">
    <property type="protein sequence ID" value="ENSCSAVP00000001040.1"/>
    <property type="gene ID" value="ENSCSAVG00000000576.1"/>
</dbReference>
<keyword evidence="1" id="KW-0472">Membrane</keyword>
<reference evidence="2" key="3">
    <citation type="submission" date="2025-09" db="UniProtKB">
        <authorList>
            <consortium name="Ensembl"/>
        </authorList>
    </citation>
    <scope>IDENTIFICATION</scope>
</reference>
<evidence type="ECO:0000256" key="1">
    <source>
        <dbReference type="SAM" id="Phobius"/>
    </source>
</evidence>
<evidence type="ECO:0000313" key="3">
    <source>
        <dbReference type="Proteomes" id="UP000007875"/>
    </source>
</evidence>
<keyword evidence="1" id="KW-0812">Transmembrane</keyword>
<accession>H2Y6U2</accession>
<name>H2Y6U2_CIOSA</name>
<feature type="transmembrane region" description="Helical" evidence="1">
    <location>
        <begin position="20"/>
        <end position="41"/>
    </location>
</feature>
<proteinExistence type="predicted"/>
<keyword evidence="3" id="KW-1185">Reference proteome</keyword>
<reference evidence="3" key="1">
    <citation type="submission" date="2003-08" db="EMBL/GenBank/DDBJ databases">
        <authorList>
            <person name="Birren B."/>
            <person name="Nusbaum C."/>
            <person name="Abebe A."/>
            <person name="Abouelleil A."/>
            <person name="Adekoya E."/>
            <person name="Ait-zahra M."/>
            <person name="Allen N."/>
            <person name="Allen T."/>
            <person name="An P."/>
            <person name="Anderson M."/>
            <person name="Anderson S."/>
            <person name="Arachchi H."/>
            <person name="Armbruster J."/>
            <person name="Bachantsang P."/>
            <person name="Baldwin J."/>
            <person name="Barry A."/>
            <person name="Bayul T."/>
            <person name="Blitshsteyn B."/>
            <person name="Bloom T."/>
            <person name="Blye J."/>
            <person name="Boguslavskiy L."/>
            <person name="Borowsky M."/>
            <person name="Boukhgalter B."/>
            <person name="Brunache A."/>
            <person name="Butler J."/>
            <person name="Calixte N."/>
            <person name="Calvo S."/>
            <person name="Camarata J."/>
            <person name="Campo K."/>
            <person name="Chang J."/>
            <person name="Cheshatsang Y."/>
            <person name="Citroen M."/>
            <person name="Collymore A."/>
            <person name="Considine T."/>
            <person name="Cook A."/>
            <person name="Cooke P."/>
            <person name="Corum B."/>
            <person name="Cuomo C."/>
            <person name="David R."/>
            <person name="Dawoe T."/>
            <person name="Degray S."/>
            <person name="Dodge S."/>
            <person name="Dooley K."/>
            <person name="Dorje P."/>
            <person name="Dorjee K."/>
            <person name="Dorris L."/>
            <person name="Duffey N."/>
            <person name="Dupes A."/>
            <person name="Elkins T."/>
            <person name="Engels R."/>
            <person name="Erickson J."/>
            <person name="Farina A."/>
            <person name="Faro S."/>
            <person name="Ferreira P."/>
            <person name="Fischer H."/>
            <person name="Fitzgerald M."/>
            <person name="Foley K."/>
            <person name="Gage D."/>
            <person name="Galagan J."/>
            <person name="Gearin G."/>
            <person name="Gnerre S."/>
            <person name="Gnirke A."/>
            <person name="Goyette A."/>
            <person name="Graham J."/>
            <person name="Grandbois E."/>
            <person name="Gyaltsen K."/>
            <person name="Hafez N."/>
            <person name="Hagopian D."/>
            <person name="Hagos B."/>
            <person name="Hall J."/>
            <person name="Hatcher B."/>
            <person name="Heller A."/>
            <person name="Higgins H."/>
            <person name="Honan T."/>
            <person name="Horn A."/>
            <person name="Houde N."/>
            <person name="Hughes L."/>
            <person name="Hulme W."/>
            <person name="Husby E."/>
            <person name="Iliev I."/>
            <person name="Jaffe D."/>
            <person name="Jones C."/>
            <person name="Kamal M."/>
            <person name="Kamat A."/>
            <person name="Kamvysselis M."/>
            <person name="Karlsson E."/>
            <person name="Kells C."/>
            <person name="Kieu A."/>
            <person name="Kisner P."/>
            <person name="Kodira C."/>
            <person name="Kulbokas E."/>
            <person name="Labutti K."/>
            <person name="Lama D."/>
            <person name="Landers T."/>
            <person name="Leger J."/>
            <person name="Levine S."/>
            <person name="Lewis D."/>
            <person name="Lewis T."/>
            <person name="Lindblad-toh K."/>
            <person name="Liu X."/>
            <person name="Lokyitsang T."/>
            <person name="Lokyitsang Y."/>
            <person name="Lucien O."/>
            <person name="Lui A."/>
            <person name="Ma L.J."/>
            <person name="Mabbitt R."/>
            <person name="Macdonald J."/>
            <person name="Maclean C."/>
            <person name="Major J."/>
            <person name="Manning J."/>
            <person name="Marabella R."/>
            <person name="Maru K."/>
            <person name="Matthews C."/>
            <person name="Mauceli E."/>
            <person name="Mccarthy M."/>
            <person name="Mcdonough S."/>
            <person name="Mcghee T."/>
            <person name="Meldrim J."/>
            <person name="Meneus L."/>
            <person name="Mesirov J."/>
            <person name="Mihalev A."/>
            <person name="Mihova T."/>
            <person name="Mikkelsen T."/>
            <person name="Mlenga V."/>
            <person name="Moru K."/>
            <person name="Mozes J."/>
            <person name="Mulrain L."/>
            <person name="Munson G."/>
            <person name="Naylor J."/>
            <person name="Newes C."/>
            <person name="Nguyen C."/>
            <person name="Nguyen N."/>
            <person name="Nguyen T."/>
            <person name="Nicol R."/>
            <person name="Nielsen C."/>
            <person name="Nizzari M."/>
            <person name="Norbu C."/>
            <person name="Norbu N."/>
            <person name="O'donnell P."/>
            <person name="Okoawo O."/>
            <person name="O'leary S."/>
            <person name="Omotosho B."/>
            <person name="O'neill K."/>
            <person name="Osman S."/>
            <person name="Parker S."/>
            <person name="Perrin D."/>
            <person name="Phunkhang P."/>
            <person name="Piqani B."/>
            <person name="Purcell S."/>
            <person name="Rachupka T."/>
            <person name="Ramasamy U."/>
            <person name="Rameau R."/>
            <person name="Ray V."/>
            <person name="Raymond C."/>
            <person name="Retta R."/>
            <person name="Richardson S."/>
            <person name="Rise C."/>
            <person name="Rodriguez J."/>
            <person name="Rogers J."/>
            <person name="Rogov P."/>
            <person name="Rutman M."/>
            <person name="Schupbach R."/>
            <person name="Seaman C."/>
            <person name="Settipalli S."/>
            <person name="Sharpe T."/>
            <person name="Sheridan J."/>
            <person name="Sherpa N."/>
            <person name="Shi J."/>
            <person name="Smirnov S."/>
            <person name="Smith C."/>
            <person name="Sougnez C."/>
            <person name="Spencer B."/>
            <person name="Stalker J."/>
            <person name="Stange-thomann N."/>
            <person name="Stavropoulos S."/>
            <person name="Stetson K."/>
            <person name="Stone C."/>
            <person name="Stone S."/>
            <person name="Stubbs M."/>
            <person name="Talamas J."/>
            <person name="Tchuinga P."/>
            <person name="Tenzing P."/>
            <person name="Tesfaye S."/>
            <person name="Theodore J."/>
            <person name="Thoulutsang Y."/>
            <person name="Topham K."/>
            <person name="Towey S."/>
            <person name="Tsamla T."/>
            <person name="Tsomo N."/>
            <person name="Vallee D."/>
            <person name="Vassiliev H."/>
            <person name="Venkataraman V."/>
            <person name="Vinson J."/>
            <person name="Vo A."/>
            <person name="Wade C."/>
            <person name="Wang S."/>
            <person name="Wangchuk T."/>
            <person name="Wangdi T."/>
            <person name="Whittaker C."/>
            <person name="Wilkinson J."/>
            <person name="Wu Y."/>
            <person name="Wyman D."/>
            <person name="Yadav S."/>
            <person name="Yang S."/>
            <person name="Yang X."/>
            <person name="Yeager S."/>
            <person name="Yee E."/>
            <person name="Young G."/>
            <person name="Zainoun J."/>
            <person name="Zembeck L."/>
            <person name="Zimmer A."/>
            <person name="Zody M."/>
            <person name="Lander E."/>
        </authorList>
    </citation>
    <scope>NUCLEOTIDE SEQUENCE [LARGE SCALE GENOMIC DNA]</scope>
</reference>
<keyword evidence="1" id="KW-1133">Transmembrane helix</keyword>
<reference evidence="2" key="2">
    <citation type="submission" date="2025-08" db="UniProtKB">
        <authorList>
            <consortium name="Ensembl"/>
        </authorList>
    </citation>
    <scope>IDENTIFICATION</scope>
</reference>
<dbReference type="Proteomes" id="UP000007875">
    <property type="component" value="Unassembled WGS sequence"/>
</dbReference>
<dbReference type="GeneTree" id="ENSGT00940000168977"/>
<protein>
    <submittedName>
        <fullName evidence="2">Uncharacterized protein</fullName>
    </submittedName>
</protein>
<evidence type="ECO:0000313" key="2">
    <source>
        <dbReference type="Ensembl" id="ENSCSAVP00000001040.1"/>
    </source>
</evidence>